<keyword evidence="5" id="KW-0028">Amino-acid biosynthesis</keyword>
<dbReference type="Pfam" id="PF00697">
    <property type="entry name" value="PRAI"/>
    <property type="match status" value="1"/>
</dbReference>
<dbReference type="SUPFAM" id="SSF51366">
    <property type="entry name" value="Ribulose-phoshate binding barrel"/>
    <property type="match status" value="2"/>
</dbReference>
<gene>
    <name evidence="14" type="ORF">TeGR_g9037</name>
</gene>
<keyword evidence="9" id="KW-0413">Isomerase</keyword>
<comment type="pathway">
    <text evidence="3">Amino-acid biosynthesis; L-tryptophan biosynthesis; L-tryptophan from chorismate: step 3/5.</text>
</comment>
<keyword evidence="7" id="KW-0822">Tryptophan biosynthesis</keyword>
<evidence type="ECO:0000256" key="10">
    <source>
        <dbReference type="ARBA" id="ARBA00023239"/>
    </source>
</evidence>
<evidence type="ECO:0000256" key="8">
    <source>
        <dbReference type="ARBA" id="ARBA00023141"/>
    </source>
</evidence>
<dbReference type="InterPro" id="IPR001240">
    <property type="entry name" value="PRAI_dom"/>
</dbReference>
<dbReference type="InterPro" id="IPR013785">
    <property type="entry name" value="Aldolase_TIM"/>
</dbReference>
<keyword evidence="10" id="KW-0456">Lyase</keyword>
<name>A0ABQ6MFE3_9STRA</name>
<dbReference type="EMBL" id="BRYB01001419">
    <property type="protein sequence ID" value="GMI25361.1"/>
    <property type="molecule type" value="Genomic_DNA"/>
</dbReference>
<dbReference type="PANTHER" id="PTHR22854">
    <property type="entry name" value="TRYPTOPHAN BIOSYNTHESIS PROTEIN"/>
    <property type="match status" value="1"/>
</dbReference>
<evidence type="ECO:0000256" key="11">
    <source>
        <dbReference type="ARBA" id="ARBA00023268"/>
    </source>
</evidence>
<dbReference type="CDD" id="cd00405">
    <property type="entry name" value="PRAI"/>
    <property type="match status" value="1"/>
</dbReference>
<reference evidence="14 15" key="1">
    <citation type="journal article" date="2023" name="Commun. Biol.">
        <title>Genome analysis of Parmales, the sister group of diatoms, reveals the evolutionary specialization of diatoms from phago-mixotrophs to photoautotrophs.</title>
        <authorList>
            <person name="Ban H."/>
            <person name="Sato S."/>
            <person name="Yoshikawa S."/>
            <person name="Yamada K."/>
            <person name="Nakamura Y."/>
            <person name="Ichinomiya M."/>
            <person name="Sato N."/>
            <person name="Blanc-Mathieu R."/>
            <person name="Endo H."/>
            <person name="Kuwata A."/>
            <person name="Ogata H."/>
        </authorList>
    </citation>
    <scope>NUCLEOTIDE SEQUENCE [LARGE SCALE GENOMIC DNA]</scope>
</reference>
<dbReference type="PANTHER" id="PTHR22854:SF2">
    <property type="entry name" value="INDOLE-3-GLYCEROL-PHOSPHATE SYNTHASE"/>
    <property type="match status" value="1"/>
</dbReference>
<evidence type="ECO:0000256" key="3">
    <source>
        <dbReference type="ARBA" id="ARBA00004664"/>
    </source>
</evidence>
<dbReference type="Gene3D" id="3.20.20.70">
    <property type="entry name" value="Aldolase class I"/>
    <property type="match status" value="2"/>
</dbReference>
<evidence type="ECO:0000259" key="12">
    <source>
        <dbReference type="Pfam" id="PF00218"/>
    </source>
</evidence>
<feature type="domain" description="Indole-3-glycerol phosphate synthase" evidence="12">
    <location>
        <begin position="2"/>
        <end position="278"/>
    </location>
</feature>
<evidence type="ECO:0000256" key="1">
    <source>
        <dbReference type="ARBA" id="ARBA00001164"/>
    </source>
</evidence>
<comment type="catalytic activity">
    <reaction evidence="2">
        <text>1-(2-carboxyphenylamino)-1-deoxy-D-ribulose 5-phosphate + H(+) = (1S,2R)-1-C-(indol-3-yl)glycerol 3-phosphate + CO2 + H2O</text>
        <dbReference type="Rhea" id="RHEA:23476"/>
        <dbReference type="ChEBI" id="CHEBI:15377"/>
        <dbReference type="ChEBI" id="CHEBI:15378"/>
        <dbReference type="ChEBI" id="CHEBI:16526"/>
        <dbReference type="ChEBI" id="CHEBI:58613"/>
        <dbReference type="ChEBI" id="CHEBI:58866"/>
        <dbReference type="EC" id="4.1.1.48"/>
    </reaction>
</comment>
<dbReference type="CDD" id="cd00331">
    <property type="entry name" value="IGPS"/>
    <property type="match status" value="1"/>
</dbReference>
<evidence type="ECO:0000313" key="14">
    <source>
        <dbReference type="EMBL" id="GMI25361.1"/>
    </source>
</evidence>
<sequence length="552" mass="57105">MQSITAQREVDTTAAMEATSEAELRGRISAIRAELGPPLDLLSKIRAAHPAMALAAEFKRASPSKGVIAGGLGAAEQAVRYFGAGASVISTLTEERNFQGTLADLEAVRRATQAAAGGAPRPAVLRKDFITSRFMILEAAAAGADTVLLIVAVTPSDVLKDLIAFSRELGMEPLVEVHADEELPVALEAGARVLGVNNRNLHNFKMDLATTERTAAALTALGVNFDPSDPAATHALCSLSGMSNSEDVARYRACGVAMCLIGESLMRAVDPAAAIRSLRLDPSAAAPSSDSAGGAYTAGLKLVKVCGITRESDALAACRAGASLVGVIFAPNSKRRATRAQAASISKAVRAFGERDGPSAPATPLPPTPSLNQRTLSFLSSCRRPQVVGVFQNQPASEINEAVRECELDFVQLHGDEGMAACADIDVPVIRVVDVAAGDEREADVIGREIVESLTDDPSCILLDTSVRGVGGGAGVTFNWGVAKYLQASGFGVMVAGGLNARNVVDVVGDVVPMGVDVSSGVEAEPGVKDVGEVEDFVRAALLAGIKANEGI</sequence>
<evidence type="ECO:0000256" key="9">
    <source>
        <dbReference type="ARBA" id="ARBA00023235"/>
    </source>
</evidence>
<dbReference type="Pfam" id="PF00218">
    <property type="entry name" value="IGPS"/>
    <property type="match status" value="1"/>
</dbReference>
<accession>A0ABQ6MFE3</accession>
<evidence type="ECO:0008006" key="16">
    <source>
        <dbReference type="Google" id="ProtNLM"/>
    </source>
</evidence>
<evidence type="ECO:0000256" key="4">
    <source>
        <dbReference type="ARBA" id="ARBA00004696"/>
    </source>
</evidence>
<dbReference type="HAMAP" id="MF_00135">
    <property type="entry name" value="PRAI"/>
    <property type="match status" value="1"/>
</dbReference>
<comment type="catalytic activity">
    <reaction evidence="1">
        <text>N-(5-phospho-beta-D-ribosyl)anthranilate = 1-(2-carboxyphenylamino)-1-deoxy-D-ribulose 5-phosphate</text>
        <dbReference type="Rhea" id="RHEA:21540"/>
        <dbReference type="ChEBI" id="CHEBI:18277"/>
        <dbReference type="ChEBI" id="CHEBI:58613"/>
        <dbReference type="EC" id="5.3.1.24"/>
    </reaction>
</comment>
<protein>
    <recommendedName>
        <fullName evidence="16">Indole-3-glycerol phosphate synthase</fullName>
    </recommendedName>
</protein>
<keyword evidence="6" id="KW-0210">Decarboxylase</keyword>
<evidence type="ECO:0000256" key="6">
    <source>
        <dbReference type="ARBA" id="ARBA00022793"/>
    </source>
</evidence>
<evidence type="ECO:0000259" key="13">
    <source>
        <dbReference type="Pfam" id="PF00697"/>
    </source>
</evidence>
<feature type="domain" description="N-(5'phosphoribosyl) anthranilate isomerase (PRAI)" evidence="13">
    <location>
        <begin position="376"/>
        <end position="539"/>
    </location>
</feature>
<organism evidence="14 15">
    <name type="scientific">Tetraparma gracilis</name>
    <dbReference type="NCBI Taxonomy" id="2962635"/>
    <lineage>
        <taxon>Eukaryota</taxon>
        <taxon>Sar</taxon>
        <taxon>Stramenopiles</taxon>
        <taxon>Ochrophyta</taxon>
        <taxon>Bolidophyceae</taxon>
        <taxon>Parmales</taxon>
        <taxon>Triparmaceae</taxon>
        <taxon>Tetraparma</taxon>
    </lineage>
</organism>
<comment type="pathway">
    <text evidence="4">Amino-acid biosynthesis; L-tryptophan biosynthesis; L-tryptophan from chorismate: step 4/5.</text>
</comment>
<keyword evidence="11" id="KW-0511">Multifunctional enzyme</keyword>
<evidence type="ECO:0000256" key="2">
    <source>
        <dbReference type="ARBA" id="ARBA00001633"/>
    </source>
</evidence>
<evidence type="ECO:0000313" key="15">
    <source>
        <dbReference type="Proteomes" id="UP001165060"/>
    </source>
</evidence>
<keyword evidence="8" id="KW-0057">Aromatic amino acid biosynthesis</keyword>
<proteinExistence type="inferred from homology"/>
<dbReference type="InterPro" id="IPR013798">
    <property type="entry name" value="Indole-3-glycerol_P_synth_dom"/>
</dbReference>
<comment type="caution">
    <text evidence="14">The sequence shown here is derived from an EMBL/GenBank/DDBJ whole genome shotgun (WGS) entry which is preliminary data.</text>
</comment>
<evidence type="ECO:0000256" key="7">
    <source>
        <dbReference type="ARBA" id="ARBA00022822"/>
    </source>
</evidence>
<keyword evidence="15" id="KW-1185">Reference proteome</keyword>
<dbReference type="Proteomes" id="UP001165060">
    <property type="component" value="Unassembled WGS sequence"/>
</dbReference>
<dbReference type="InterPro" id="IPR045186">
    <property type="entry name" value="Indole-3-glycerol_P_synth"/>
</dbReference>
<dbReference type="InterPro" id="IPR011060">
    <property type="entry name" value="RibuloseP-bd_barrel"/>
</dbReference>
<evidence type="ECO:0000256" key="5">
    <source>
        <dbReference type="ARBA" id="ARBA00022605"/>
    </source>
</evidence>